<dbReference type="AlphaFoldDB" id="A0A848M3M2"/>
<gene>
    <name evidence="1" type="ORF">HII30_07075</name>
</gene>
<proteinExistence type="predicted"/>
<evidence type="ECO:0000313" key="1">
    <source>
        <dbReference type="EMBL" id="NMO95547.1"/>
    </source>
</evidence>
<organism evidence="1 2">
    <name type="scientific">Paenibacillus lemnae</name>
    <dbReference type="NCBI Taxonomy" id="1330551"/>
    <lineage>
        <taxon>Bacteria</taxon>
        <taxon>Bacillati</taxon>
        <taxon>Bacillota</taxon>
        <taxon>Bacilli</taxon>
        <taxon>Bacillales</taxon>
        <taxon>Paenibacillaceae</taxon>
        <taxon>Paenibacillus</taxon>
    </lineage>
</organism>
<comment type="caution">
    <text evidence="1">The sequence shown here is derived from an EMBL/GenBank/DDBJ whole genome shotgun (WGS) entry which is preliminary data.</text>
</comment>
<name>A0A848M3M2_PAELE</name>
<accession>A0A848M3M2</accession>
<keyword evidence="2" id="KW-1185">Reference proteome</keyword>
<reference evidence="1 2" key="1">
    <citation type="submission" date="2020-04" db="EMBL/GenBank/DDBJ databases">
        <title>Paenibacillus algicola sp. nov., a novel marine bacterium producing alginate lyase.</title>
        <authorList>
            <person name="Huang H."/>
        </authorList>
    </citation>
    <scope>NUCLEOTIDE SEQUENCE [LARGE SCALE GENOMIC DNA]</scope>
    <source>
        <strain evidence="1 2">L7-75</strain>
    </source>
</reference>
<dbReference type="EMBL" id="JABBPN010000004">
    <property type="protein sequence ID" value="NMO95547.1"/>
    <property type="molecule type" value="Genomic_DNA"/>
</dbReference>
<dbReference type="Proteomes" id="UP000565468">
    <property type="component" value="Unassembled WGS sequence"/>
</dbReference>
<evidence type="ECO:0000313" key="2">
    <source>
        <dbReference type="Proteomes" id="UP000565468"/>
    </source>
</evidence>
<dbReference type="RefSeq" id="WP_169504319.1">
    <property type="nucleotide sequence ID" value="NZ_JABBPN010000004.1"/>
</dbReference>
<protein>
    <submittedName>
        <fullName evidence="1">Uncharacterized protein</fullName>
    </submittedName>
</protein>
<sequence length="106" mass="12000">MKKNNNNGNGEVVQKSEDQGIIDKAKTIAVKHLRDEYELDVEITGEKLLPQYINIEVILEGNVIGNKEQHFSISVNYQTNETFNFGMSPELVAAIRANGYDPYEKK</sequence>